<dbReference type="PANTHER" id="PTHR42647:SF12">
    <property type="entry name" value="BOI-RELATED E3 UBIQUITIN-PROTEIN LIGASE 2-RELATED"/>
    <property type="match status" value="1"/>
</dbReference>
<evidence type="ECO:0000313" key="5">
    <source>
        <dbReference type="Proteomes" id="UP000233837"/>
    </source>
</evidence>
<dbReference type="PANTHER" id="PTHR42647">
    <property type="entry name" value="SBP (S-RIBONUCLEASE BINDING PROTEIN) FAMILY PROTEIN"/>
    <property type="match status" value="1"/>
</dbReference>
<protein>
    <recommendedName>
        <fullName evidence="6">RING-type domain-containing protein</fullName>
    </recommendedName>
</protein>
<keyword evidence="5" id="KW-1185">Reference proteome</keyword>
<dbReference type="InterPro" id="IPR013083">
    <property type="entry name" value="Znf_RING/FYVE/PHD"/>
</dbReference>
<gene>
    <name evidence="4" type="ORF">MA16_Dca005671</name>
</gene>
<dbReference type="Gene3D" id="3.30.40.10">
    <property type="entry name" value="Zinc/RING finger domain, C3HC4 (zinc finger)"/>
    <property type="match status" value="1"/>
</dbReference>
<evidence type="ECO:0008006" key="6">
    <source>
        <dbReference type="Google" id="ProtNLM"/>
    </source>
</evidence>
<proteinExistence type="predicted"/>
<dbReference type="GO" id="GO:0043067">
    <property type="term" value="P:regulation of programmed cell death"/>
    <property type="evidence" value="ECO:0007669"/>
    <property type="project" value="TreeGrafter"/>
</dbReference>
<dbReference type="Pfam" id="PF13920">
    <property type="entry name" value="zf-C3HC4_3"/>
    <property type="match status" value="1"/>
</dbReference>
<keyword evidence="3" id="KW-0862">Zinc</keyword>
<dbReference type="EMBL" id="KZ502486">
    <property type="protein sequence ID" value="PKU77839.1"/>
    <property type="molecule type" value="Genomic_DNA"/>
</dbReference>
<organism evidence="4 5">
    <name type="scientific">Dendrobium catenatum</name>
    <dbReference type="NCBI Taxonomy" id="906689"/>
    <lineage>
        <taxon>Eukaryota</taxon>
        <taxon>Viridiplantae</taxon>
        <taxon>Streptophyta</taxon>
        <taxon>Embryophyta</taxon>
        <taxon>Tracheophyta</taxon>
        <taxon>Spermatophyta</taxon>
        <taxon>Magnoliopsida</taxon>
        <taxon>Liliopsida</taxon>
        <taxon>Asparagales</taxon>
        <taxon>Orchidaceae</taxon>
        <taxon>Epidendroideae</taxon>
        <taxon>Malaxideae</taxon>
        <taxon>Dendrobiinae</taxon>
        <taxon>Dendrobium</taxon>
    </lineage>
</organism>
<evidence type="ECO:0000256" key="2">
    <source>
        <dbReference type="ARBA" id="ARBA00022771"/>
    </source>
</evidence>
<keyword evidence="1" id="KW-0479">Metal-binding</keyword>
<sequence length="266" mass="30182">MTYTSSFPPPMAVEAHHLHLLPHQLLMDRELVAKIMEAHQAGLMMPIPTEEVVLGKRRPREPLFFLGEEISTDFQQQMFDHDCLLIHHTQQITSELAEQRKRLSRLLLAAMDDEVRKQLKAKDDEIETVKKLNWALEERVRSLSMENQIWRELAQTNEATVNLLRANLEQVLATQISVKEDDDDQRLIEPADDAESCCCGDNEGLDDIRMEVSMPLRICRRCGGGEATVLLLPCRHLCLCAFCSPRTNFCPICSCATSGSVNVNLS</sequence>
<dbReference type="GO" id="GO:0008270">
    <property type="term" value="F:zinc ion binding"/>
    <property type="evidence" value="ECO:0007669"/>
    <property type="project" value="UniProtKB-KW"/>
</dbReference>
<keyword evidence="2" id="KW-0863">Zinc-finger</keyword>
<dbReference type="AlphaFoldDB" id="A0A2I0WQ99"/>
<evidence type="ECO:0000256" key="1">
    <source>
        <dbReference type="ARBA" id="ARBA00022723"/>
    </source>
</evidence>
<accession>A0A2I0WQ99</accession>
<dbReference type="OrthoDB" id="1711136at2759"/>
<reference evidence="4 5" key="2">
    <citation type="journal article" date="2017" name="Nature">
        <title>The Apostasia genome and the evolution of orchids.</title>
        <authorList>
            <person name="Zhang G.Q."/>
            <person name="Liu K.W."/>
            <person name="Li Z."/>
            <person name="Lohaus R."/>
            <person name="Hsiao Y.Y."/>
            <person name="Niu S.C."/>
            <person name="Wang J.Y."/>
            <person name="Lin Y.C."/>
            <person name="Xu Q."/>
            <person name="Chen L.J."/>
            <person name="Yoshida K."/>
            <person name="Fujiwara S."/>
            <person name="Wang Z.W."/>
            <person name="Zhang Y.Q."/>
            <person name="Mitsuda N."/>
            <person name="Wang M."/>
            <person name="Liu G.H."/>
            <person name="Pecoraro L."/>
            <person name="Huang H.X."/>
            <person name="Xiao X.J."/>
            <person name="Lin M."/>
            <person name="Wu X.Y."/>
            <person name="Wu W.L."/>
            <person name="Chen Y.Y."/>
            <person name="Chang S.B."/>
            <person name="Sakamoto S."/>
            <person name="Ohme-Takagi M."/>
            <person name="Yagi M."/>
            <person name="Zeng S.J."/>
            <person name="Shen C.Y."/>
            <person name="Yeh C.M."/>
            <person name="Luo Y.B."/>
            <person name="Tsai W.C."/>
            <person name="Van de Peer Y."/>
            <person name="Liu Z.J."/>
        </authorList>
    </citation>
    <scope>NUCLEOTIDE SEQUENCE [LARGE SCALE GENOMIC DNA]</scope>
    <source>
        <tissue evidence="4">The whole plant</tissue>
    </source>
</reference>
<dbReference type="GO" id="GO:0004842">
    <property type="term" value="F:ubiquitin-protein transferase activity"/>
    <property type="evidence" value="ECO:0007669"/>
    <property type="project" value="TreeGrafter"/>
</dbReference>
<evidence type="ECO:0000256" key="3">
    <source>
        <dbReference type="ARBA" id="ARBA00022833"/>
    </source>
</evidence>
<dbReference type="CDD" id="cd16649">
    <property type="entry name" value="mRING-HC-C3HC5_CGRF1-like"/>
    <property type="match status" value="1"/>
</dbReference>
<dbReference type="Proteomes" id="UP000233837">
    <property type="component" value="Unassembled WGS sequence"/>
</dbReference>
<reference evidence="4 5" key="1">
    <citation type="journal article" date="2016" name="Sci. Rep.">
        <title>The Dendrobium catenatum Lindl. genome sequence provides insights into polysaccharide synthase, floral development and adaptive evolution.</title>
        <authorList>
            <person name="Zhang G.Q."/>
            <person name="Xu Q."/>
            <person name="Bian C."/>
            <person name="Tsai W.C."/>
            <person name="Yeh C.M."/>
            <person name="Liu K.W."/>
            <person name="Yoshida K."/>
            <person name="Zhang L.S."/>
            <person name="Chang S.B."/>
            <person name="Chen F."/>
            <person name="Shi Y."/>
            <person name="Su Y.Y."/>
            <person name="Zhang Y.Q."/>
            <person name="Chen L.J."/>
            <person name="Yin Y."/>
            <person name="Lin M."/>
            <person name="Huang H."/>
            <person name="Deng H."/>
            <person name="Wang Z.W."/>
            <person name="Zhu S.L."/>
            <person name="Zhao X."/>
            <person name="Deng C."/>
            <person name="Niu S.C."/>
            <person name="Huang J."/>
            <person name="Wang M."/>
            <person name="Liu G.H."/>
            <person name="Yang H.J."/>
            <person name="Xiao X.J."/>
            <person name="Hsiao Y.Y."/>
            <person name="Wu W.L."/>
            <person name="Chen Y.Y."/>
            <person name="Mitsuda N."/>
            <person name="Ohme-Takagi M."/>
            <person name="Luo Y.B."/>
            <person name="Van de Peer Y."/>
            <person name="Liu Z.J."/>
        </authorList>
    </citation>
    <scope>NUCLEOTIDE SEQUENCE [LARGE SCALE GENOMIC DNA]</scope>
    <source>
        <tissue evidence="4">The whole plant</tissue>
    </source>
</reference>
<evidence type="ECO:0000313" key="4">
    <source>
        <dbReference type="EMBL" id="PKU77839.1"/>
    </source>
</evidence>
<name>A0A2I0WQ99_9ASPA</name>
<dbReference type="STRING" id="906689.A0A2I0WQ99"/>